<dbReference type="Pfam" id="PF03693">
    <property type="entry name" value="ParD_antitoxin"/>
    <property type="match status" value="1"/>
</dbReference>
<keyword evidence="6" id="KW-1185">Reference proteome</keyword>
<evidence type="ECO:0000256" key="3">
    <source>
        <dbReference type="ARBA" id="ARBA00022649"/>
    </source>
</evidence>
<reference evidence="5" key="1">
    <citation type="submission" date="2023-09" db="EMBL/GenBank/DDBJ databases">
        <title>Marinobacter sediminicola sp. nov. and Marinobacter maritimum sp. nov., isolated from marine sediment.</title>
        <authorList>
            <person name="An J."/>
        </authorList>
    </citation>
    <scope>NUCLEOTIDE SEQUENCE</scope>
    <source>
        <strain evidence="5">F60267</strain>
    </source>
</reference>
<protein>
    <recommendedName>
        <fullName evidence="2">Antitoxin ParD</fullName>
    </recommendedName>
</protein>
<dbReference type="PANTHER" id="PTHR36582:SF2">
    <property type="entry name" value="ANTITOXIN PARD"/>
    <property type="match status" value="1"/>
</dbReference>
<dbReference type="Gene3D" id="6.10.10.120">
    <property type="entry name" value="Antitoxin ParD1-like"/>
    <property type="match status" value="1"/>
</dbReference>
<comment type="caution">
    <text evidence="5">The sequence shown here is derived from an EMBL/GenBank/DDBJ whole genome shotgun (WGS) entry which is preliminary data.</text>
</comment>
<dbReference type="Proteomes" id="UP001267407">
    <property type="component" value="Unassembled WGS sequence"/>
</dbReference>
<comment type="function">
    <text evidence="4">Antitoxin component of a type II toxin-antitoxin (TA) system. Neutralizes the effect of toxin ParE.</text>
</comment>
<evidence type="ECO:0000256" key="2">
    <source>
        <dbReference type="ARBA" id="ARBA00017940"/>
    </source>
</evidence>
<gene>
    <name evidence="5" type="ORF">RKA07_05160</name>
</gene>
<dbReference type="PANTHER" id="PTHR36582">
    <property type="entry name" value="ANTITOXIN PARD"/>
    <property type="match status" value="1"/>
</dbReference>
<evidence type="ECO:0000256" key="4">
    <source>
        <dbReference type="ARBA" id="ARBA00037106"/>
    </source>
</evidence>
<name>A0ABU2HFW5_9GAMM</name>
<dbReference type="InterPro" id="IPR038296">
    <property type="entry name" value="ParD_sf"/>
</dbReference>
<evidence type="ECO:0000313" key="6">
    <source>
        <dbReference type="Proteomes" id="UP001267407"/>
    </source>
</evidence>
<dbReference type="RefSeq" id="WP_310965779.1">
    <property type="nucleotide sequence ID" value="NZ_JAVMBO010000007.1"/>
</dbReference>
<keyword evidence="3" id="KW-1277">Toxin-antitoxin system</keyword>
<organism evidence="5 6">
    <name type="scientific">Marinobacter xiaoshiensis</name>
    <dbReference type="NCBI Taxonomy" id="3073652"/>
    <lineage>
        <taxon>Bacteria</taxon>
        <taxon>Pseudomonadati</taxon>
        <taxon>Pseudomonadota</taxon>
        <taxon>Gammaproteobacteria</taxon>
        <taxon>Pseudomonadales</taxon>
        <taxon>Marinobacteraceae</taxon>
        <taxon>Marinobacter</taxon>
    </lineage>
</organism>
<dbReference type="EMBL" id="JAVMBO010000007">
    <property type="protein sequence ID" value="MDS1309500.1"/>
    <property type="molecule type" value="Genomic_DNA"/>
</dbReference>
<dbReference type="InterPro" id="IPR010985">
    <property type="entry name" value="Ribbon_hlx_hlx"/>
</dbReference>
<evidence type="ECO:0000313" key="5">
    <source>
        <dbReference type="EMBL" id="MDS1309500.1"/>
    </source>
</evidence>
<sequence length="93" mass="10460">MATRNIVLTDHQEQLVGTLVKAGRYQNASEVLREGLRLVEEQELQHQQKLLALRDAVAEGLQDVAEGRTFNLGVGEEITEYLTRRAADLTKKD</sequence>
<proteinExistence type="inferred from homology"/>
<dbReference type="NCBIfam" id="TIGR02606">
    <property type="entry name" value="antidote_CC2985"/>
    <property type="match status" value="1"/>
</dbReference>
<accession>A0ABU2HFW5</accession>
<evidence type="ECO:0000256" key="1">
    <source>
        <dbReference type="ARBA" id="ARBA00008580"/>
    </source>
</evidence>
<dbReference type="InterPro" id="IPR022789">
    <property type="entry name" value="ParD"/>
</dbReference>
<comment type="similarity">
    <text evidence="1">Belongs to the ParD antitoxin family.</text>
</comment>
<dbReference type="SUPFAM" id="SSF47598">
    <property type="entry name" value="Ribbon-helix-helix"/>
    <property type="match status" value="1"/>
</dbReference>